<feature type="region of interest" description="Disordered" evidence="1">
    <location>
        <begin position="96"/>
        <end position="132"/>
    </location>
</feature>
<feature type="compositionally biased region" description="Basic and acidic residues" evidence="1">
    <location>
        <begin position="107"/>
        <end position="117"/>
    </location>
</feature>
<dbReference type="Gene3D" id="3.40.50.1820">
    <property type="entry name" value="alpha/beta hydrolase"/>
    <property type="match status" value="1"/>
</dbReference>
<feature type="compositionally biased region" description="Low complexity" evidence="1">
    <location>
        <begin position="888"/>
        <end position="898"/>
    </location>
</feature>
<sequence>MSEISNKDLISKFKDYADIADASYAMLHWVNENEDDGWFDKFKDEPPARWKFADYTTRGDTLEEITEKAKDNNRKIGEPTAYALAIEARFNQDMVIEKPEDESSNSKIDEKPEKKQINNEIQSFVHRPKDKDKPPYIFVNQENRHQLSLRTKSFVNRYELLHHVKDTSITGYSSSAFYDSKFNNYAIGFRGTEMSIKDLLITDGMIALFGAALDQIVSLKILKDEIYKSIVDHYDKNFLAANSNTVSNMNSPNNDSNSNLRPNYDSSNSSIDSNQSNDSSSVSSSLNSSSRSSQASTSLHSRGSLSASYALIPPIVVAGHSLGGHLAQAYCSIYPNDVKELYTFNAPGFGGVWISLPVIAFRFLGFIAKVIYKGIRWVARILDPYGFIGSIVSGVFDKIKSFFGFGGDKKDETTLKECVHLVKENKTACEELNKQNVSTNMSKASKGDTLGIEVHHIDSVMHKIYDEYDEGYFDRQEEDKNTFGLDTVKRDANQVFEPSISVISDLGLRYGMANYTEKFDYQNTSKLHLINVLKASHFMKQLVEGLYLMEYLLNHKENEAKIKDKDIAGALNYLNDYMQTLASQILFYKIYLKNVPRLGNMEEEKISILESAIYPVSLYVNDFGYDDIGEAPNIEDPVSCLLAYKQDNLLIKIIDKEDIKDIKAKTVAAEVIQEDLNLMFAIYGCRFFTLDKKLNLEQAKDRLTYISDFYKDISSYIRSKKDSEELEKWIEARIEICKSAYELKFEGWRYLSNDKKRYLVFTKKSGSAYKKEIDEDQRTIVLPVIEALADMSKEDKEYQAKQVLKMIRFEPSELMHIYHKNCDIFLKSESVFDIKQIEKDMNLSFKYLNTKVFMMSKLLTGGEEKVDHELCFKEGCDRDEKENQENASKISSALSPSSQNQADKEGKEDENSAMYLFQPRDTGSGIGRLNLLHKNAQAWLLNYDIKEDSLNIKLKPAGKKAKELKGLNQIAPEDKAFDETIVKTGVAYLHPVIEDDIITCEHGGRVVLKSVRGRTIKSSGIPLILGCDFINTPIVGCRIAKSPCTRVAFVPSGALSRKTVNGDHALMQDFVNLCRSNRGSILTCVRKSNKLKISDPRGIGGSYISNSDKDSAHSNSPCIRLHFKNYASQKDNLPVNIYYLNDAKSENKEGFSQIRLNLSEGKNPSDGELDKKLKQNYNEDHKFKEFELRYGINTIKLVFVIPNSPQKACKQAYKDAGEPESGVGYFTRLDKYESLDKSQKRPVHTLVFFSPSYAKSIKLQIAKGFDKDNELSLDICEVVMLSGQV</sequence>
<dbReference type="Proteomes" id="UP000502377">
    <property type="component" value="Chromosome"/>
</dbReference>
<dbReference type="KEGG" id="crx:CRECT_2177"/>
<feature type="region of interest" description="Disordered" evidence="1">
    <location>
        <begin position="248"/>
        <end position="297"/>
    </location>
</feature>
<gene>
    <name evidence="2" type="ORF">CRECT_2177</name>
</gene>
<accession>A0A6G5QPW8</accession>
<feature type="compositionally biased region" description="Low complexity" evidence="1">
    <location>
        <begin position="248"/>
        <end position="259"/>
    </location>
</feature>
<organism evidence="2 3">
    <name type="scientific">Campylobacter rectus</name>
    <name type="common">Wolinella recta</name>
    <dbReference type="NCBI Taxonomy" id="203"/>
    <lineage>
        <taxon>Bacteria</taxon>
        <taxon>Pseudomonadati</taxon>
        <taxon>Campylobacterota</taxon>
        <taxon>Epsilonproteobacteria</taxon>
        <taxon>Campylobacterales</taxon>
        <taxon>Campylobacteraceae</taxon>
        <taxon>Campylobacter</taxon>
    </lineage>
</organism>
<feature type="region of interest" description="Disordered" evidence="1">
    <location>
        <begin position="882"/>
        <end position="910"/>
    </location>
</feature>
<dbReference type="EMBL" id="CP012543">
    <property type="protein sequence ID" value="QCD47778.1"/>
    <property type="molecule type" value="Genomic_DNA"/>
</dbReference>
<evidence type="ECO:0000313" key="3">
    <source>
        <dbReference type="Proteomes" id="UP000502377"/>
    </source>
</evidence>
<evidence type="ECO:0000313" key="2">
    <source>
        <dbReference type="EMBL" id="QCD47778.1"/>
    </source>
</evidence>
<reference evidence="2 3" key="1">
    <citation type="submission" date="2016-07" db="EMBL/GenBank/DDBJ databases">
        <title>Comparative genomics of the Campylobacter concisus group.</title>
        <authorList>
            <person name="Miller W.G."/>
            <person name="Yee E."/>
            <person name="Chapman M.H."/>
            <person name="Huynh S."/>
            <person name="Bono J.L."/>
            <person name="On S.L.W."/>
            <person name="StLeger J."/>
            <person name="Foster G."/>
            <person name="Parker C.T."/>
        </authorList>
    </citation>
    <scope>NUCLEOTIDE SEQUENCE [LARGE SCALE GENOMIC DNA]</scope>
    <source>
        <strain evidence="2 3">ATCC 33238</strain>
    </source>
</reference>
<proteinExistence type="predicted"/>
<protein>
    <submittedName>
        <fullName evidence="2">Putative membrane protein</fullName>
    </submittedName>
</protein>
<dbReference type="InterPro" id="IPR029058">
    <property type="entry name" value="AB_hydrolase_fold"/>
</dbReference>
<dbReference type="SUPFAM" id="SSF53474">
    <property type="entry name" value="alpha/beta-Hydrolases"/>
    <property type="match status" value="1"/>
</dbReference>
<dbReference type="RefSeq" id="WP_002946129.1">
    <property type="nucleotide sequence ID" value="NZ_CP012543.1"/>
</dbReference>
<feature type="compositionally biased region" description="Low complexity" evidence="1">
    <location>
        <begin position="266"/>
        <end position="297"/>
    </location>
</feature>
<evidence type="ECO:0000256" key="1">
    <source>
        <dbReference type="SAM" id="MobiDB-lite"/>
    </source>
</evidence>
<name>A0A6G5QPW8_CAMRE</name>